<evidence type="ECO:0000259" key="1">
    <source>
        <dbReference type="Pfam" id="PF03478"/>
    </source>
</evidence>
<dbReference type="InterPro" id="IPR005174">
    <property type="entry name" value="KIB1-4_b-propeller"/>
</dbReference>
<dbReference type="PANTHER" id="PTHR33127:SF5">
    <property type="entry name" value="TRANSMEMBRANE PROTEIN"/>
    <property type="match status" value="1"/>
</dbReference>
<keyword evidence="3" id="KW-1185">Reference proteome</keyword>
<sequence length="138" mass="15600">MDDLSWRVLPVPPIYSFSKFEDFATNRRGFLVEYNGVIFSIFMGFLGKSIQVSKLDGLKMAWVRLESLGDKVLFLSPNKSLLVSAGLKGIGNRIYLPRNGSFPREDVRYDHMMEMETMLHAMCSLQIVVQGCIGCPKS</sequence>
<name>A0A7J6W2E8_THATH</name>
<accession>A0A7J6W2E8</accession>
<evidence type="ECO:0000313" key="3">
    <source>
        <dbReference type="Proteomes" id="UP000554482"/>
    </source>
</evidence>
<evidence type="ECO:0000313" key="2">
    <source>
        <dbReference type="EMBL" id="KAF5191127.1"/>
    </source>
</evidence>
<dbReference type="Pfam" id="PF03478">
    <property type="entry name" value="Beta-prop_KIB1-4"/>
    <property type="match status" value="1"/>
</dbReference>
<feature type="domain" description="KIB1-4 beta-propeller" evidence="1">
    <location>
        <begin position="13"/>
        <end position="97"/>
    </location>
</feature>
<organism evidence="2 3">
    <name type="scientific">Thalictrum thalictroides</name>
    <name type="common">Rue-anemone</name>
    <name type="synonym">Anemone thalictroides</name>
    <dbReference type="NCBI Taxonomy" id="46969"/>
    <lineage>
        <taxon>Eukaryota</taxon>
        <taxon>Viridiplantae</taxon>
        <taxon>Streptophyta</taxon>
        <taxon>Embryophyta</taxon>
        <taxon>Tracheophyta</taxon>
        <taxon>Spermatophyta</taxon>
        <taxon>Magnoliopsida</taxon>
        <taxon>Ranunculales</taxon>
        <taxon>Ranunculaceae</taxon>
        <taxon>Thalictroideae</taxon>
        <taxon>Thalictrum</taxon>
    </lineage>
</organism>
<comment type="caution">
    <text evidence="2">The sequence shown here is derived from an EMBL/GenBank/DDBJ whole genome shotgun (WGS) entry which is preliminary data.</text>
</comment>
<dbReference type="Proteomes" id="UP000554482">
    <property type="component" value="Unassembled WGS sequence"/>
</dbReference>
<protein>
    <recommendedName>
        <fullName evidence="1">KIB1-4 beta-propeller domain-containing protein</fullName>
    </recommendedName>
</protein>
<dbReference type="AlphaFoldDB" id="A0A7J6W2E8"/>
<dbReference type="OrthoDB" id="642536at2759"/>
<proteinExistence type="predicted"/>
<dbReference type="EMBL" id="JABWDY010023188">
    <property type="protein sequence ID" value="KAF5191127.1"/>
    <property type="molecule type" value="Genomic_DNA"/>
</dbReference>
<gene>
    <name evidence="2" type="ORF">FRX31_019286</name>
</gene>
<reference evidence="2 3" key="1">
    <citation type="submission" date="2020-06" db="EMBL/GenBank/DDBJ databases">
        <title>Transcriptomic and genomic resources for Thalictrum thalictroides and T. hernandezii: Facilitating candidate gene discovery in an emerging model plant lineage.</title>
        <authorList>
            <person name="Arias T."/>
            <person name="Riano-Pachon D.M."/>
            <person name="Di Stilio V.S."/>
        </authorList>
    </citation>
    <scope>NUCLEOTIDE SEQUENCE [LARGE SCALE GENOMIC DNA]</scope>
    <source>
        <strain evidence="3">cv. WT478/WT964</strain>
        <tissue evidence="2">Leaves</tissue>
    </source>
</reference>
<dbReference type="PANTHER" id="PTHR33127">
    <property type="entry name" value="TRANSMEMBRANE PROTEIN"/>
    <property type="match status" value="1"/>
</dbReference>